<name>A0A9X2CJ36_9GAMM</name>
<dbReference type="AlphaFoldDB" id="A0A9X2CJ36"/>
<gene>
    <name evidence="3" type="ORF">L2740_16200</name>
</gene>
<evidence type="ECO:0000259" key="2">
    <source>
        <dbReference type="Pfam" id="PF12680"/>
    </source>
</evidence>
<organism evidence="3 4">
    <name type="scientific">Shewanella pneumatophori</name>
    <dbReference type="NCBI Taxonomy" id="314092"/>
    <lineage>
        <taxon>Bacteria</taxon>
        <taxon>Pseudomonadati</taxon>
        <taxon>Pseudomonadota</taxon>
        <taxon>Gammaproteobacteria</taxon>
        <taxon>Alteromonadales</taxon>
        <taxon>Shewanellaceae</taxon>
        <taxon>Shewanella</taxon>
    </lineage>
</organism>
<dbReference type="Pfam" id="PF12680">
    <property type="entry name" value="SnoaL_2"/>
    <property type="match status" value="1"/>
</dbReference>
<sequence>MKLAKFISIVLVFFTCSHAAAVTRPIAYQAPVIAESVEPHPLIDAHLQAYNSNKFDEFKALFHPEVEAYDFPNKLLFKGMDGFDKTYKYLVSSIYKSSFISKRIVDGNFVIDKETVAIETREDDIELVVIYEIKDNLIYRMMFLKQ</sequence>
<reference evidence="3" key="1">
    <citation type="submission" date="2022-01" db="EMBL/GenBank/DDBJ databases">
        <title>Whole genome-based taxonomy of the Shewanellaceae.</title>
        <authorList>
            <person name="Martin-Rodriguez A.J."/>
        </authorList>
    </citation>
    <scope>NUCLEOTIDE SEQUENCE</scope>
    <source>
        <strain evidence="3">KCTC 23973</strain>
    </source>
</reference>
<dbReference type="Proteomes" id="UP001139293">
    <property type="component" value="Unassembled WGS sequence"/>
</dbReference>
<dbReference type="SUPFAM" id="SSF54427">
    <property type="entry name" value="NTF2-like"/>
    <property type="match status" value="1"/>
</dbReference>
<proteinExistence type="predicted"/>
<dbReference type="InterPro" id="IPR032710">
    <property type="entry name" value="NTF2-like_dom_sf"/>
</dbReference>
<accession>A0A9X2CJ36</accession>
<comment type="caution">
    <text evidence="3">The sequence shown here is derived from an EMBL/GenBank/DDBJ whole genome shotgun (WGS) entry which is preliminary data.</text>
</comment>
<protein>
    <submittedName>
        <fullName evidence="3">Nuclear transport factor 2 family protein</fullName>
    </submittedName>
</protein>
<keyword evidence="4" id="KW-1185">Reference proteome</keyword>
<feature type="signal peptide" evidence="1">
    <location>
        <begin position="1"/>
        <end position="19"/>
    </location>
</feature>
<dbReference type="InterPro" id="IPR037401">
    <property type="entry name" value="SnoaL-like"/>
</dbReference>
<dbReference type="EMBL" id="JAKILB010000011">
    <property type="protein sequence ID" value="MCL1140089.1"/>
    <property type="molecule type" value="Genomic_DNA"/>
</dbReference>
<keyword evidence="1" id="KW-0732">Signal</keyword>
<dbReference type="Gene3D" id="3.10.450.50">
    <property type="match status" value="1"/>
</dbReference>
<feature type="chain" id="PRO_5040824928" evidence="1">
    <location>
        <begin position="20"/>
        <end position="146"/>
    </location>
</feature>
<evidence type="ECO:0000313" key="4">
    <source>
        <dbReference type="Proteomes" id="UP001139293"/>
    </source>
</evidence>
<evidence type="ECO:0000256" key="1">
    <source>
        <dbReference type="SAM" id="SignalP"/>
    </source>
</evidence>
<evidence type="ECO:0000313" key="3">
    <source>
        <dbReference type="EMBL" id="MCL1140089.1"/>
    </source>
</evidence>
<dbReference type="RefSeq" id="WP_248951145.1">
    <property type="nucleotide sequence ID" value="NZ_JAKILB010000011.1"/>
</dbReference>
<feature type="domain" description="SnoaL-like" evidence="2">
    <location>
        <begin position="44"/>
        <end position="141"/>
    </location>
</feature>